<dbReference type="EMBL" id="BGZK01000056">
    <property type="protein sequence ID" value="GBP13353.1"/>
    <property type="molecule type" value="Genomic_DNA"/>
</dbReference>
<evidence type="ECO:0000313" key="1">
    <source>
        <dbReference type="EMBL" id="GBP13353.1"/>
    </source>
</evidence>
<name>A0A4C1TFS8_EUMVA</name>
<comment type="caution">
    <text evidence="1">The sequence shown here is derived from an EMBL/GenBank/DDBJ whole genome shotgun (WGS) entry which is preliminary data.</text>
</comment>
<proteinExistence type="predicted"/>
<dbReference type="AlphaFoldDB" id="A0A4C1TFS8"/>
<protein>
    <submittedName>
        <fullName evidence="1">Uncharacterized protein</fullName>
    </submittedName>
</protein>
<reference evidence="1 2" key="1">
    <citation type="journal article" date="2019" name="Commun. Biol.">
        <title>The bagworm genome reveals a unique fibroin gene that provides high tensile strength.</title>
        <authorList>
            <person name="Kono N."/>
            <person name="Nakamura H."/>
            <person name="Ohtoshi R."/>
            <person name="Tomita M."/>
            <person name="Numata K."/>
            <person name="Arakawa K."/>
        </authorList>
    </citation>
    <scope>NUCLEOTIDE SEQUENCE [LARGE SCALE GENOMIC DNA]</scope>
</reference>
<sequence>MPPNNVENRFLCPGIGVVAPLKVSSGAPCAVDPRTVPANLPSFVHAPNLHPDKSETDTPAAGAVTLAAPCGGSPPRRDRYKALDRIYNTTDRSGSAAKLRDERLLSRVRRSSSIFGRRDALV</sequence>
<keyword evidence="2" id="KW-1185">Reference proteome</keyword>
<accession>A0A4C1TFS8</accession>
<dbReference type="Proteomes" id="UP000299102">
    <property type="component" value="Unassembled WGS sequence"/>
</dbReference>
<evidence type="ECO:0000313" key="2">
    <source>
        <dbReference type="Proteomes" id="UP000299102"/>
    </source>
</evidence>
<organism evidence="1 2">
    <name type="scientific">Eumeta variegata</name>
    <name type="common">Bagworm moth</name>
    <name type="synonym">Eumeta japonica</name>
    <dbReference type="NCBI Taxonomy" id="151549"/>
    <lineage>
        <taxon>Eukaryota</taxon>
        <taxon>Metazoa</taxon>
        <taxon>Ecdysozoa</taxon>
        <taxon>Arthropoda</taxon>
        <taxon>Hexapoda</taxon>
        <taxon>Insecta</taxon>
        <taxon>Pterygota</taxon>
        <taxon>Neoptera</taxon>
        <taxon>Endopterygota</taxon>
        <taxon>Lepidoptera</taxon>
        <taxon>Glossata</taxon>
        <taxon>Ditrysia</taxon>
        <taxon>Tineoidea</taxon>
        <taxon>Psychidae</taxon>
        <taxon>Oiketicinae</taxon>
        <taxon>Eumeta</taxon>
    </lineage>
</organism>
<gene>
    <name evidence="1" type="ORF">EVAR_8262_1</name>
</gene>